<dbReference type="SUPFAM" id="SSF52833">
    <property type="entry name" value="Thioredoxin-like"/>
    <property type="match status" value="1"/>
</dbReference>
<evidence type="ECO:0000259" key="6">
    <source>
        <dbReference type="PROSITE" id="PS51352"/>
    </source>
</evidence>
<feature type="chain" id="PRO_5047008278" evidence="5">
    <location>
        <begin position="19"/>
        <end position="379"/>
    </location>
</feature>
<keyword evidence="4" id="KW-0676">Redox-active center</keyword>
<protein>
    <submittedName>
        <fullName evidence="7">Thiol:disulfide interchange protein</fullName>
    </submittedName>
</protein>
<dbReference type="Pfam" id="PF00578">
    <property type="entry name" value="AhpC-TSA"/>
    <property type="match status" value="1"/>
</dbReference>
<proteinExistence type="predicted"/>
<dbReference type="Pfam" id="PF14289">
    <property type="entry name" value="DUF4369"/>
    <property type="match status" value="1"/>
</dbReference>
<dbReference type="InterPro" id="IPR025380">
    <property type="entry name" value="DUF4369"/>
</dbReference>
<dbReference type="PANTHER" id="PTHR42852">
    <property type="entry name" value="THIOL:DISULFIDE INTERCHANGE PROTEIN DSBE"/>
    <property type="match status" value="1"/>
</dbReference>
<dbReference type="EMBL" id="BMGY01000064">
    <property type="protein sequence ID" value="GGH91117.1"/>
    <property type="molecule type" value="Genomic_DNA"/>
</dbReference>
<dbReference type="RefSeq" id="WP_229749153.1">
    <property type="nucleotide sequence ID" value="NZ_BMGY01000064.1"/>
</dbReference>
<comment type="subcellular location">
    <subcellularLocation>
        <location evidence="1">Cell envelope</location>
    </subcellularLocation>
</comment>
<dbReference type="InterPro" id="IPR013766">
    <property type="entry name" value="Thioredoxin_domain"/>
</dbReference>
<accession>A0ABQ2AIP1</accession>
<dbReference type="PROSITE" id="PS00194">
    <property type="entry name" value="THIOREDOXIN_1"/>
    <property type="match status" value="1"/>
</dbReference>
<dbReference type="PANTHER" id="PTHR42852:SF6">
    <property type="entry name" value="THIOL:DISULFIDE INTERCHANGE PROTEIN DSBE"/>
    <property type="match status" value="1"/>
</dbReference>
<evidence type="ECO:0000256" key="1">
    <source>
        <dbReference type="ARBA" id="ARBA00004196"/>
    </source>
</evidence>
<dbReference type="CDD" id="cd02966">
    <property type="entry name" value="TlpA_like_family"/>
    <property type="match status" value="1"/>
</dbReference>
<name>A0ABQ2AIP1_9BACT</name>
<feature type="domain" description="Thioredoxin" evidence="6">
    <location>
        <begin position="236"/>
        <end position="379"/>
    </location>
</feature>
<dbReference type="Gene3D" id="3.40.30.10">
    <property type="entry name" value="Glutaredoxin"/>
    <property type="match status" value="1"/>
</dbReference>
<comment type="caution">
    <text evidence="7">The sequence shown here is derived from an EMBL/GenBank/DDBJ whole genome shotgun (WGS) entry which is preliminary data.</text>
</comment>
<keyword evidence="8" id="KW-1185">Reference proteome</keyword>
<evidence type="ECO:0000256" key="4">
    <source>
        <dbReference type="ARBA" id="ARBA00023284"/>
    </source>
</evidence>
<keyword evidence="5" id="KW-0732">Signal</keyword>
<evidence type="ECO:0000256" key="3">
    <source>
        <dbReference type="ARBA" id="ARBA00023157"/>
    </source>
</evidence>
<dbReference type="Proteomes" id="UP000637774">
    <property type="component" value="Unassembled WGS sequence"/>
</dbReference>
<gene>
    <name evidence="7" type="ORF">GCM10011495_38510</name>
</gene>
<evidence type="ECO:0000256" key="2">
    <source>
        <dbReference type="ARBA" id="ARBA00022748"/>
    </source>
</evidence>
<keyword evidence="2" id="KW-0201">Cytochrome c-type biogenesis</keyword>
<dbReference type="InterPro" id="IPR000866">
    <property type="entry name" value="AhpC/TSA"/>
</dbReference>
<sequence>MKKLLFSALLLLPALAQAQPETFVLQGTVGAKAGVTKAYLRYGIPNGFVLDSSAVKNGRFEFRGTLPEPTQASLVLSHLGTPQRQSQDYTLRPFFLEQGTVAWSTPDSAAKARVRGTPLNDGYARLQAPLKALDDRSEALRRQHRAQPEALRQDPAQAKQFDARLEALEAEKQQVRAAYVQAHPAARLSLFVLQELEWGTPDVGQYAAWYQGLHADVRNSPRGQRLGARIQRLQRVAVGATAPDFTQNTPYHVPVTLSSLRGQYVLIDFWASWCGPCRQENPSVVKAYQAFKDKGFTVLGVSLDKEGGRDAWLRAIAKDGLAWTQVSDLKFWNNAVALDYGVQSVPQNFLLDPQGKIVATNLRGEELYRTLGKLLNATN</sequence>
<organism evidence="7 8">
    <name type="scientific">Hymenobacter frigidus</name>
    <dbReference type="NCBI Taxonomy" id="1524095"/>
    <lineage>
        <taxon>Bacteria</taxon>
        <taxon>Pseudomonadati</taxon>
        <taxon>Bacteroidota</taxon>
        <taxon>Cytophagia</taxon>
        <taxon>Cytophagales</taxon>
        <taxon>Hymenobacteraceae</taxon>
        <taxon>Hymenobacter</taxon>
    </lineage>
</organism>
<dbReference type="InterPro" id="IPR050553">
    <property type="entry name" value="Thioredoxin_ResA/DsbE_sf"/>
</dbReference>
<reference evidence="8" key="1">
    <citation type="journal article" date="2019" name="Int. J. Syst. Evol. Microbiol.">
        <title>The Global Catalogue of Microorganisms (GCM) 10K type strain sequencing project: providing services to taxonomists for standard genome sequencing and annotation.</title>
        <authorList>
            <consortium name="The Broad Institute Genomics Platform"/>
            <consortium name="The Broad Institute Genome Sequencing Center for Infectious Disease"/>
            <person name="Wu L."/>
            <person name="Ma J."/>
        </authorList>
    </citation>
    <scope>NUCLEOTIDE SEQUENCE [LARGE SCALE GENOMIC DNA]</scope>
    <source>
        <strain evidence="8">CGMCC 1.14966</strain>
    </source>
</reference>
<dbReference type="PROSITE" id="PS51352">
    <property type="entry name" value="THIOREDOXIN_2"/>
    <property type="match status" value="1"/>
</dbReference>
<keyword evidence="3" id="KW-1015">Disulfide bond</keyword>
<evidence type="ECO:0000313" key="8">
    <source>
        <dbReference type="Proteomes" id="UP000637774"/>
    </source>
</evidence>
<evidence type="ECO:0000256" key="5">
    <source>
        <dbReference type="SAM" id="SignalP"/>
    </source>
</evidence>
<feature type="signal peptide" evidence="5">
    <location>
        <begin position="1"/>
        <end position="18"/>
    </location>
</feature>
<dbReference type="InterPro" id="IPR036249">
    <property type="entry name" value="Thioredoxin-like_sf"/>
</dbReference>
<evidence type="ECO:0000313" key="7">
    <source>
        <dbReference type="EMBL" id="GGH91117.1"/>
    </source>
</evidence>
<dbReference type="InterPro" id="IPR017937">
    <property type="entry name" value="Thioredoxin_CS"/>
</dbReference>